<organism evidence="1 2">
    <name type="scientific">Bacillus safensis</name>
    <dbReference type="NCBI Taxonomy" id="561879"/>
    <lineage>
        <taxon>Bacteria</taxon>
        <taxon>Bacillati</taxon>
        <taxon>Bacillota</taxon>
        <taxon>Bacilli</taxon>
        <taxon>Bacillales</taxon>
        <taxon>Bacillaceae</taxon>
        <taxon>Bacillus</taxon>
    </lineage>
</organism>
<sequence length="115" mass="13952">MNISQDKQELINDLKQRYQYCFYSDSPEEILSFEEETGMWSADFYEFFTLVTGSLSYVIDHKRIPKKQLNVLRQSFEEQYPQIKSFQHVLESYPLLHSYIQYHEETRKRIIALIQ</sequence>
<evidence type="ECO:0000313" key="1">
    <source>
        <dbReference type="EMBL" id="QEK64685.1"/>
    </source>
</evidence>
<keyword evidence="2" id="KW-1185">Reference proteome</keyword>
<dbReference type="InterPro" id="IPR025551">
    <property type="entry name" value="WapI/YxiJ-like"/>
</dbReference>
<name>A0A5C0WKG6_BACIA</name>
<dbReference type="EMBL" id="CP043404">
    <property type="protein sequence ID" value="QEK64685.1"/>
    <property type="molecule type" value="Genomic_DNA"/>
</dbReference>
<dbReference type="RefSeq" id="WP_149126454.1">
    <property type="nucleotide sequence ID" value="NZ_CP043404.1"/>
</dbReference>
<accession>A0A5C0WKG6</accession>
<dbReference type="GeneID" id="61769707"/>
<proteinExistence type="predicted"/>
<reference evidence="1 2" key="1">
    <citation type="journal article" date="2018" name="Plant Biotechnol. Rep.">
        <title>Diversity and antifungal activity of endophytic bacteria associated with Panax ginseng seedlings.</title>
        <authorList>
            <person name="Park J.M."/>
            <person name="Hong C.E."/>
            <person name="Jo S.H."/>
        </authorList>
    </citation>
    <scope>NUCLEOTIDE SEQUENCE [LARGE SCALE GENOMIC DNA]</scope>
    <source>
        <strain evidence="1 2">PgKB20</strain>
    </source>
</reference>
<protein>
    <submittedName>
        <fullName evidence="1">Immunity protein WapI</fullName>
    </submittedName>
</protein>
<evidence type="ECO:0000313" key="2">
    <source>
        <dbReference type="Proteomes" id="UP000325032"/>
    </source>
</evidence>
<dbReference type="Proteomes" id="UP000325032">
    <property type="component" value="Chromosome"/>
</dbReference>
<dbReference type="AlphaFoldDB" id="A0A5C0WKG6"/>
<gene>
    <name evidence="1" type="primary">wapI</name>
    <name evidence="1" type="ORF">FX981_02954</name>
</gene>
<dbReference type="Pfam" id="PF14176">
    <property type="entry name" value="YxiJ"/>
    <property type="match status" value="1"/>
</dbReference>